<comment type="subcellular location">
    <subcellularLocation>
        <location evidence="1">Mitochondrion inner membrane</location>
        <topology evidence="1">Single-pass membrane protein</topology>
    </subcellularLocation>
</comment>
<dbReference type="GO" id="GO:0006627">
    <property type="term" value="P:protein processing involved in protein targeting to mitochondrion"/>
    <property type="evidence" value="ECO:0007669"/>
    <property type="project" value="InterPro"/>
</dbReference>
<evidence type="ECO:0000256" key="3">
    <source>
        <dbReference type="ARBA" id="ARBA00022670"/>
    </source>
</evidence>
<evidence type="ECO:0000313" key="14">
    <source>
        <dbReference type="Proteomes" id="UP000799439"/>
    </source>
</evidence>
<dbReference type="OrthoDB" id="9996127at2759"/>
<dbReference type="Pfam" id="PF10502">
    <property type="entry name" value="Peptidase_S26"/>
    <property type="match status" value="2"/>
</dbReference>
<dbReference type="EC" id="3.4.21.-" evidence="11"/>
<evidence type="ECO:0000256" key="9">
    <source>
        <dbReference type="ARBA" id="ARBA00023136"/>
    </source>
</evidence>
<sequence length="189" mass="21020">MPRFPPLRALYPLALYPLYSLALTSYLNDHVLELLSVKGSSMSPTLSPLYHSTGQRDYLLLSKWRPTRFLARGDVVAFWAPHKPRHLVVKRIVGLEGDVVRLDVRRVGMGGGEMGVGVWGDRVTVPPGHVWVEGDNWRASGDSNLYGSVSRSLITGKAVCVVWPWGRMGEKPWEEQGGGGRTRVERMVG</sequence>
<evidence type="ECO:0000256" key="11">
    <source>
        <dbReference type="RuleBase" id="RU362041"/>
    </source>
</evidence>
<dbReference type="SUPFAM" id="SSF51306">
    <property type="entry name" value="LexA/Signal peptidase"/>
    <property type="match status" value="1"/>
</dbReference>
<dbReference type="CDD" id="cd06530">
    <property type="entry name" value="S26_SPase_I"/>
    <property type="match status" value="1"/>
</dbReference>
<organism evidence="13 14">
    <name type="scientific">Myriangium duriaei CBS 260.36</name>
    <dbReference type="NCBI Taxonomy" id="1168546"/>
    <lineage>
        <taxon>Eukaryota</taxon>
        <taxon>Fungi</taxon>
        <taxon>Dikarya</taxon>
        <taxon>Ascomycota</taxon>
        <taxon>Pezizomycotina</taxon>
        <taxon>Dothideomycetes</taxon>
        <taxon>Dothideomycetidae</taxon>
        <taxon>Myriangiales</taxon>
        <taxon>Myriangiaceae</taxon>
        <taxon>Myriangium</taxon>
    </lineage>
</organism>
<dbReference type="InterPro" id="IPR036286">
    <property type="entry name" value="LexA/Signal_pep-like_sf"/>
</dbReference>
<feature type="domain" description="Peptidase S26" evidence="12">
    <location>
        <begin position="119"/>
        <end position="163"/>
    </location>
</feature>
<gene>
    <name evidence="13" type="ORF">K461DRAFT_128857</name>
</gene>
<dbReference type="Proteomes" id="UP000799439">
    <property type="component" value="Unassembled WGS sequence"/>
</dbReference>
<feature type="active site" evidence="10">
    <location>
        <position position="90"/>
    </location>
</feature>
<evidence type="ECO:0000256" key="6">
    <source>
        <dbReference type="ARBA" id="ARBA00022801"/>
    </source>
</evidence>
<keyword evidence="3 11" id="KW-0645">Protease</keyword>
<keyword evidence="5 11" id="KW-0999">Mitochondrion inner membrane</keyword>
<evidence type="ECO:0000313" key="13">
    <source>
        <dbReference type="EMBL" id="KAF2154408.1"/>
    </source>
</evidence>
<dbReference type="GO" id="GO:0042720">
    <property type="term" value="C:mitochondrial inner membrane peptidase complex"/>
    <property type="evidence" value="ECO:0007669"/>
    <property type="project" value="InterPro"/>
</dbReference>
<dbReference type="PANTHER" id="PTHR46041:SF2">
    <property type="entry name" value="MITOCHONDRIAL INNER MEMBRANE PROTEASE SUBUNIT 2"/>
    <property type="match status" value="1"/>
</dbReference>
<dbReference type="InterPro" id="IPR000223">
    <property type="entry name" value="Pept_S26A_signal_pept_1"/>
</dbReference>
<keyword evidence="6 11" id="KW-0378">Hydrolase</keyword>
<keyword evidence="9" id="KW-0472">Membrane</keyword>
<comment type="similarity">
    <text evidence="2">Belongs to the peptidase S26 family. IMP2 subfamily.</text>
</comment>
<dbReference type="GO" id="GO:0006465">
    <property type="term" value="P:signal peptide processing"/>
    <property type="evidence" value="ECO:0007669"/>
    <property type="project" value="InterPro"/>
</dbReference>
<dbReference type="InterPro" id="IPR037730">
    <property type="entry name" value="IMP2"/>
</dbReference>
<keyword evidence="7" id="KW-1133">Transmembrane helix</keyword>
<dbReference type="NCBIfam" id="TIGR02227">
    <property type="entry name" value="sigpep_I_bact"/>
    <property type="match status" value="1"/>
</dbReference>
<evidence type="ECO:0000256" key="2">
    <source>
        <dbReference type="ARBA" id="ARBA00007066"/>
    </source>
</evidence>
<evidence type="ECO:0000256" key="5">
    <source>
        <dbReference type="ARBA" id="ARBA00022792"/>
    </source>
</evidence>
<evidence type="ECO:0000256" key="4">
    <source>
        <dbReference type="ARBA" id="ARBA00022692"/>
    </source>
</evidence>
<dbReference type="PRINTS" id="PR00727">
    <property type="entry name" value="LEADERPTASE"/>
</dbReference>
<keyword evidence="8 11" id="KW-0496">Mitochondrion</keyword>
<feature type="active site" evidence="10">
    <location>
        <position position="41"/>
    </location>
</feature>
<evidence type="ECO:0000256" key="10">
    <source>
        <dbReference type="PIRSR" id="PIRSR600223-1"/>
    </source>
</evidence>
<evidence type="ECO:0000256" key="8">
    <source>
        <dbReference type="ARBA" id="ARBA00023128"/>
    </source>
</evidence>
<evidence type="ECO:0000256" key="7">
    <source>
        <dbReference type="ARBA" id="ARBA00022989"/>
    </source>
</evidence>
<dbReference type="EMBL" id="ML996084">
    <property type="protein sequence ID" value="KAF2154408.1"/>
    <property type="molecule type" value="Genomic_DNA"/>
</dbReference>
<proteinExistence type="inferred from homology"/>
<keyword evidence="14" id="KW-1185">Reference proteome</keyword>
<evidence type="ECO:0000259" key="12">
    <source>
        <dbReference type="Pfam" id="PF10502"/>
    </source>
</evidence>
<reference evidence="13" key="1">
    <citation type="journal article" date="2020" name="Stud. Mycol.">
        <title>101 Dothideomycetes genomes: a test case for predicting lifestyles and emergence of pathogens.</title>
        <authorList>
            <person name="Haridas S."/>
            <person name="Albert R."/>
            <person name="Binder M."/>
            <person name="Bloem J."/>
            <person name="Labutti K."/>
            <person name="Salamov A."/>
            <person name="Andreopoulos B."/>
            <person name="Baker S."/>
            <person name="Barry K."/>
            <person name="Bills G."/>
            <person name="Bluhm B."/>
            <person name="Cannon C."/>
            <person name="Castanera R."/>
            <person name="Culley D."/>
            <person name="Daum C."/>
            <person name="Ezra D."/>
            <person name="Gonzalez J."/>
            <person name="Henrissat B."/>
            <person name="Kuo A."/>
            <person name="Liang C."/>
            <person name="Lipzen A."/>
            <person name="Lutzoni F."/>
            <person name="Magnuson J."/>
            <person name="Mondo S."/>
            <person name="Nolan M."/>
            <person name="Ohm R."/>
            <person name="Pangilinan J."/>
            <person name="Park H.-J."/>
            <person name="Ramirez L."/>
            <person name="Alfaro M."/>
            <person name="Sun H."/>
            <person name="Tritt A."/>
            <person name="Yoshinaga Y."/>
            <person name="Zwiers L.-H."/>
            <person name="Turgeon B."/>
            <person name="Goodwin S."/>
            <person name="Spatafora J."/>
            <person name="Crous P."/>
            <person name="Grigoriev I."/>
        </authorList>
    </citation>
    <scope>NUCLEOTIDE SEQUENCE</scope>
    <source>
        <strain evidence="13">CBS 260.36</strain>
    </source>
</reference>
<keyword evidence="4" id="KW-0812">Transmembrane</keyword>
<feature type="domain" description="Peptidase S26" evidence="12">
    <location>
        <begin position="26"/>
        <end position="107"/>
    </location>
</feature>
<name>A0A9P4MIN9_9PEZI</name>
<dbReference type="GO" id="GO:0004252">
    <property type="term" value="F:serine-type endopeptidase activity"/>
    <property type="evidence" value="ECO:0007669"/>
    <property type="project" value="InterPro"/>
</dbReference>
<comment type="caution">
    <text evidence="13">The sequence shown here is derived from an EMBL/GenBank/DDBJ whole genome shotgun (WGS) entry which is preliminary data.</text>
</comment>
<dbReference type="PANTHER" id="PTHR46041">
    <property type="entry name" value="MITOCHONDRIAL INNER MEMBRANE PROTEASE SUBUNIT 2"/>
    <property type="match status" value="1"/>
</dbReference>
<dbReference type="AlphaFoldDB" id="A0A9P4MIN9"/>
<dbReference type="Gene3D" id="2.10.109.10">
    <property type="entry name" value="Umud Fragment, subunit A"/>
    <property type="match status" value="1"/>
</dbReference>
<accession>A0A9P4MIN9</accession>
<protein>
    <recommendedName>
        <fullName evidence="11">Mitochondrial inner membrane protease subunit</fullName>
        <ecNumber evidence="11">3.4.21.-</ecNumber>
    </recommendedName>
</protein>
<evidence type="ECO:0000256" key="1">
    <source>
        <dbReference type="ARBA" id="ARBA00004434"/>
    </source>
</evidence>
<dbReference type="InterPro" id="IPR019533">
    <property type="entry name" value="Peptidase_S26"/>
</dbReference>